<evidence type="ECO:0000256" key="1">
    <source>
        <dbReference type="SAM" id="MobiDB-lite"/>
    </source>
</evidence>
<keyword evidence="3" id="KW-1185">Reference proteome</keyword>
<protein>
    <submittedName>
        <fullName evidence="2">Uncharacterized protein</fullName>
    </submittedName>
</protein>
<gene>
    <name evidence="2" type="ORF">LSINAPIS_LOCUS1643</name>
</gene>
<proteinExistence type="predicted"/>
<organism evidence="2 3">
    <name type="scientific">Leptidea sinapis</name>
    <dbReference type="NCBI Taxonomy" id="189913"/>
    <lineage>
        <taxon>Eukaryota</taxon>
        <taxon>Metazoa</taxon>
        <taxon>Ecdysozoa</taxon>
        <taxon>Arthropoda</taxon>
        <taxon>Hexapoda</taxon>
        <taxon>Insecta</taxon>
        <taxon>Pterygota</taxon>
        <taxon>Neoptera</taxon>
        <taxon>Endopterygota</taxon>
        <taxon>Lepidoptera</taxon>
        <taxon>Glossata</taxon>
        <taxon>Ditrysia</taxon>
        <taxon>Papilionoidea</taxon>
        <taxon>Pieridae</taxon>
        <taxon>Dismorphiinae</taxon>
        <taxon>Leptidea</taxon>
    </lineage>
</organism>
<dbReference type="Proteomes" id="UP000324832">
    <property type="component" value="Unassembled WGS sequence"/>
</dbReference>
<feature type="region of interest" description="Disordered" evidence="1">
    <location>
        <begin position="127"/>
        <end position="148"/>
    </location>
</feature>
<evidence type="ECO:0000313" key="3">
    <source>
        <dbReference type="Proteomes" id="UP000324832"/>
    </source>
</evidence>
<reference evidence="2 3" key="1">
    <citation type="submission" date="2017-07" db="EMBL/GenBank/DDBJ databases">
        <authorList>
            <person name="Talla V."/>
            <person name="Backstrom N."/>
        </authorList>
    </citation>
    <scope>NUCLEOTIDE SEQUENCE [LARGE SCALE GENOMIC DNA]</scope>
</reference>
<evidence type="ECO:0000313" key="2">
    <source>
        <dbReference type="EMBL" id="VVC88218.1"/>
    </source>
</evidence>
<accession>A0A5E4PQ53</accession>
<dbReference type="AlphaFoldDB" id="A0A5E4PQ53"/>
<dbReference type="EMBL" id="FZQP02000260">
    <property type="protein sequence ID" value="VVC88218.1"/>
    <property type="molecule type" value="Genomic_DNA"/>
</dbReference>
<name>A0A5E4PQ53_9NEOP</name>
<sequence length="160" mass="18037">MSESIFDIFGDLTRQTTRNTPRQPLFNTENIGKTVSSGPYKPNEPVKKNLESKKSFLCNTGKAFQSTPVRKVFTPGTVNVGSVIYNDEKDGYNLEDIEFTKPSYKYDNYNKDMFDFLLMPEVQVPCSASPPNTPPPAIKRPNDISFDSIPEEELGLPDIF</sequence>